<dbReference type="Gene3D" id="1.10.238.10">
    <property type="entry name" value="EF-hand"/>
    <property type="match status" value="1"/>
</dbReference>
<accession>A0A1V9XD91</accession>
<dbReference type="InterPro" id="IPR008907">
    <property type="entry name" value="TPP/p25"/>
</dbReference>
<name>A0A1V9XD91_9ACAR</name>
<dbReference type="Pfam" id="PF05517">
    <property type="entry name" value="p25-alpha"/>
    <property type="match status" value="1"/>
</dbReference>
<dbReference type="EMBL" id="MNPL01014968">
    <property type="protein sequence ID" value="OQR71302.1"/>
    <property type="molecule type" value="Genomic_DNA"/>
</dbReference>
<keyword evidence="3" id="KW-1185">Reference proteome</keyword>
<organism evidence="2 3">
    <name type="scientific">Tropilaelaps mercedesae</name>
    <dbReference type="NCBI Taxonomy" id="418985"/>
    <lineage>
        <taxon>Eukaryota</taxon>
        <taxon>Metazoa</taxon>
        <taxon>Ecdysozoa</taxon>
        <taxon>Arthropoda</taxon>
        <taxon>Chelicerata</taxon>
        <taxon>Arachnida</taxon>
        <taxon>Acari</taxon>
        <taxon>Parasitiformes</taxon>
        <taxon>Mesostigmata</taxon>
        <taxon>Gamasina</taxon>
        <taxon>Dermanyssoidea</taxon>
        <taxon>Laelapidae</taxon>
        <taxon>Tropilaelaps</taxon>
    </lineage>
</organism>
<dbReference type="GO" id="GO:0015631">
    <property type="term" value="F:tubulin binding"/>
    <property type="evidence" value="ECO:0007669"/>
    <property type="project" value="InterPro"/>
</dbReference>
<dbReference type="InterPro" id="IPR011992">
    <property type="entry name" value="EF-hand-dom_pair"/>
</dbReference>
<dbReference type="InParanoid" id="A0A1V9XD91"/>
<dbReference type="Proteomes" id="UP000192247">
    <property type="component" value="Unassembled WGS sequence"/>
</dbReference>
<dbReference type="OrthoDB" id="7340997at2759"/>
<sequence>MLRRGSSLANVEQRYYAAEMTEPTGEEYLTMLESWIIDLLYRIVRAQMESLLRVLVSPSDSPEPEEPSSEDFAEMFKTFAKFGDSKGSGDLMSLSNSDRWWKQARVIDGRRVTTTDTGIYFRKIAK</sequence>
<gene>
    <name evidence="2" type="ORF">BIW11_11084</name>
</gene>
<comment type="similarity">
    <text evidence="1">Belongs to the TPPP family.</text>
</comment>
<dbReference type="PANTHER" id="PTHR12932">
    <property type="entry name" value="P25 ALPHA-RELATED"/>
    <property type="match status" value="1"/>
</dbReference>
<reference evidence="2 3" key="1">
    <citation type="journal article" date="2017" name="Gigascience">
        <title>Draft genome of the honey bee ectoparasitic mite, Tropilaelaps mercedesae, is shaped by the parasitic life history.</title>
        <authorList>
            <person name="Dong X."/>
            <person name="Armstrong S.D."/>
            <person name="Xia D."/>
            <person name="Makepeace B.L."/>
            <person name="Darby A.C."/>
            <person name="Kadowaki T."/>
        </authorList>
    </citation>
    <scope>NUCLEOTIDE SEQUENCE [LARGE SCALE GENOMIC DNA]</scope>
    <source>
        <strain evidence="2">Wuxi-XJTLU</strain>
    </source>
</reference>
<evidence type="ECO:0000313" key="2">
    <source>
        <dbReference type="EMBL" id="OQR71302.1"/>
    </source>
</evidence>
<protein>
    <submittedName>
        <fullName evidence="2">Uncharacterized protein</fullName>
    </submittedName>
</protein>
<comment type="caution">
    <text evidence="2">The sequence shown here is derived from an EMBL/GenBank/DDBJ whole genome shotgun (WGS) entry which is preliminary data.</text>
</comment>
<evidence type="ECO:0000313" key="3">
    <source>
        <dbReference type="Proteomes" id="UP000192247"/>
    </source>
</evidence>
<dbReference type="GO" id="GO:0046785">
    <property type="term" value="P:microtubule polymerization"/>
    <property type="evidence" value="ECO:0007669"/>
    <property type="project" value="InterPro"/>
</dbReference>
<dbReference type="GO" id="GO:0005874">
    <property type="term" value="C:microtubule"/>
    <property type="evidence" value="ECO:0007669"/>
    <property type="project" value="TreeGrafter"/>
</dbReference>
<dbReference type="AlphaFoldDB" id="A0A1V9XD91"/>
<evidence type="ECO:0000256" key="1">
    <source>
        <dbReference type="ARBA" id="ARBA00010994"/>
    </source>
</evidence>
<dbReference type="SUPFAM" id="SSF47473">
    <property type="entry name" value="EF-hand"/>
    <property type="match status" value="1"/>
</dbReference>
<dbReference type="PANTHER" id="PTHR12932:SF9">
    <property type="entry name" value="TUBULIN POLYMERIZATION-PROMOTING PROTEIN HOMOLOG"/>
    <property type="match status" value="1"/>
</dbReference>
<dbReference type="GO" id="GO:0032273">
    <property type="term" value="P:positive regulation of protein polymerization"/>
    <property type="evidence" value="ECO:0007669"/>
    <property type="project" value="TreeGrafter"/>
</dbReference>
<dbReference type="GO" id="GO:0001578">
    <property type="term" value="P:microtubule bundle formation"/>
    <property type="evidence" value="ECO:0007669"/>
    <property type="project" value="TreeGrafter"/>
</dbReference>
<proteinExistence type="inferred from homology"/>
<dbReference type="STRING" id="418985.A0A1V9XD91"/>